<evidence type="ECO:0000313" key="2">
    <source>
        <dbReference type="Proteomes" id="UP000595610"/>
    </source>
</evidence>
<proteinExistence type="predicted"/>
<dbReference type="EMBL" id="CP066075">
    <property type="protein sequence ID" value="QQC65456.1"/>
    <property type="molecule type" value="Genomic_DNA"/>
</dbReference>
<dbReference type="AlphaFoldDB" id="A0A7T4N563"/>
<gene>
    <name evidence="1" type="ORF">I6I06_02205</name>
</gene>
<dbReference type="Proteomes" id="UP000595610">
    <property type="component" value="Chromosome 1"/>
</dbReference>
<keyword evidence="2" id="KW-1185">Reference proteome</keyword>
<protein>
    <recommendedName>
        <fullName evidence="3">Fis family transcriptional regulator</fullName>
    </recommendedName>
</protein>
<evidence type="ECO:0000313" key="1">
    <source>
        <dbReference type="EMBL" id="QQC65456.1"/>
    </source>
</evidence>
<evidence type="ECO:0008006" key="3">
    <source>
        <dbReference type="Google" id="ProtNLM"/>
    </source>
</evidence>
<accession>A0A7T4N563</accession>
<reference evidence="1 2" key="1">
    <citation type="submission" date="2020-12" db="EMBL/GenBank/DDBJ databases">
        <title>FDA dAtabase for Regulatory Grade micrObial Sequences (FDA-ARGOS): Supporting development and validation of Infectious Disease Dx tests.</title>
        <authorList>
            <person name="Nelson B."/>
            <person name="Plummer A."/>
            <person name="Tallon L."/>
            <person name="Sadzewicz L."/>
            <person name="Zhao X."/>
            <person name="Boylan J."/>
            <person name="Ott S."/>
            <person name="Bowen H."/>
            <person name="Vavikolanu K."/>
            <person name="Mehta A."/>
            <person name="Aluvathingal J."/>
            <person name="Nadendla S."/>
            <person name="Myers T."/>
            <person name="Yan Y."/>
            <person name="Sichtig H."/>
        </authorList>
    </citation>
    <scope>NUCLEOTIDE SEQUENCE [LARGE SCALE GENOMIC DNA]</scope>
    <source>
        <strain evidence="1 2">FDAARGOS_1049</strain>
    </source>
</reference>
<organism evidence="1 2">
    <name type="scientific">Paraburkholderia ginsengisoli</name>
    <dbReference type="NCBI Taxonomy" id="311231"/>
    <lineage>
        <taxon>Bacteria</taxon>
        <taxon>Pseudomonadati</taxon>
        <taxon>Pseudomonadota</taxon>
        <taxon>Betaproteobacteria</taxon>
        <taxon>Burkholderiales</taxon>
        <taxon>Burkholderiaceae</taxon>
        <taxon>Paraburkholderia</taxon>
    </lineage>
</organism>
<sequence>MRDLSLENHLALAAIRSGQGTAETIVSLLRMLYMTYFMLGTECPEADLALFCEAETVLDSSISAAGQGHGWQVSAEQLLPVGQVALRYDEVLGRVPKYCYIESWDRLCRFVHSAATSPLPGSQLAARS</sequence>
<name>A0A7T4N563_9BURK</name>
<dbReference type="KEGG" id="pgis:I6I06_02205"/>